<accession>A0AAW0PTX0</accession>
<name>A0AAW0PTX0_9GOBI</name>
<dbReference type="Proteomes" id="UP001460270">
    <property type="component" value="Unassembled WGS sequence"/>
</dbReference>
<evidence type="ECO:0000313" key="1">
    <source>
        <dbReference type="EMBL" id="KAK7939146.1"/>
    </source>
</evidence>
<dbReference type="EMBL" id="JBBPFD010000002">
    <property type="protein sequence ID" value="KAK7939146.1"/>
    <property type="molecule type" value="Genomic_DNA"/>
</dbReference>
<gene>
    <name evidence="1" type="ORF">WMY93_002472</name>
</gene>
<protein>
    <submittedName>
        <fullName evidence="1">Uncharacterized protein</fullName>
    </submittedName>
</protein>
<proteinExistence type="predicted"/>
<keyword evidence="2" id="KW-1185">Reference proteome</keyword>
<organism evidence="1 2">
    <name type="scientific">Mugilogobius chulae</name>
    <name type="common">yellowstripe goby</name>
    <dbReference type="NCBI Taxonomy" id="88201"/>
    <lineage>
        <taxon>Eukaryota</taxon>
        <taxon>Metazoa</taxon>
        <taxon>Chordata</taxon>
        <taxon>Craniata</taxon>
        <taxon>Vertebrata</taxon>
        <taxon>Euteleostomi</taxon>
        <taxon>Actinopterygii</taxon>
        <taxon>Neopterygii</taxon>
        <taxon>Teleostei</taxon>
        <taxon>Neoteleostei</taxon>
        <taxon>Acanthomorphata</taxon>
        <taxon>Gobiaria</taxon>
        <taxon>Gobiiformes</taxon>
        <taxon>Gobioidei</taxon>
        <taxon>Gobiidae</taxon>
        <taxon>Gobionellinae</taxon>
        <taxon>Mugilogobius</taxon>
    </lineage>
</organism>
<sequence length="103" mass="11472">MAAAEESGAADCRPDIVTPHRKMVHHPASILLLSKVVFRATRSWLSGGHCCPPLVMERLGLEVLDLDRHGSTTPPDRANDIFMLFPPRHLVITRHIYQTIIAV</sequence>
<evidence type="ECO:0000313" key="2">
    <source>
        <dbReference type="Proteomes" id="UP001460270"/>
    </source>
</evidence>
<dbReference type="AlphaFoldDB" id="A0AAW0PTX0"/>
<reference evidence="2" key="1">
    <citation type="submission" date="2024-04" db="EMBL/GenBank/DDBJ databases">
        <title>Salinicola lusitanus LLJ914,a marine bacterium isolated from the Okinawa Trough.</title>
        <authorList>
            <person name="Li J."/>
        </authorList>
    </citation>
    <scope>NUCLEOTIDE SEQUENCE [LARGE SCALE GENOMIC DNA]</scope>
</reference>
<comment type="caution">
    <text evidence="1">The sequence shown here is derived from an EMBL/GenBank/DDBJ whole genome shotgun (WGS) entry which is preliminary data.</text>
</comment>